<comment type="caution">
    <text evidence="1">The sequence shown here is derived from an EMBL/GenBank/DDBJ whole genome shotgun (WGS) entry which is preliminary data.</text>
</comment>
<reference evidence="1 2" key="1">
    <citation type="submission" date="2021-05" db="EMBL/GenBank/DDBJ databases">
        <title>Bacteria Genome sequencing.</title>
        <authorList>
            <person name="Takabe Y."/>
            <person name="Nakajima Y."/>
            <person name="Suzuki S."/>
            <person name="Shiozaki T."/>
        </authorList>
    </citation>
    <scope>NUCLEOTIDE SEQUENCE [LARGE SCALE GENOMIC DNA]</scope>
    <source>
        <strain evidence="1 2">AI_62</strain>
    </source>
</reference>
<proteinExistence type="predicted"/>
<sequence>MRPRAEILLDGQPVASAFYSVLTSVHVTDELGIESDTVTLVLDEGRGEIALPRPGARIDVRLGFLEQGLHRMGTFAVDAVSGSGPVAKLTLSGTAIDLGSPIRQAKTRSWEAQTLRQITDTIASEAGLRPVVSDDLADTFYAMVAQTAESDLHLLTRLARPLDAVAKAADGRLILAKLGTGRDASGAALAPVPVTRRDLTEWTWSEEEREKMGRVRARWQDLAMGRDEVVEVGDGDPVKDLRKVHATRAEAERAAAAELDRSRRGDLRIHCRGRFQPGLFAGGQVDLRGLRSTLDGIGDVRSVTHHLGGALTTAFTVSRRKSSG</sequence>
<gene>
    <name evidence="1" type="primary">gpD</name>
    <name evidence="1" type="ORF">JANAI62_28670</name>
</gene>
<evidence type="ECO:0000313" key="1">
    <source>
        <dbReference type="EMBL" id="GIT96244.1"/>
    </source>
</evidence>
<protein>
    <submittedName>
        <fullName evidence="1">Phage tail protein</fullName>
    </submittedName>
</protein>
<name>A0ABQ4NPA0_9RHOB</name>
<accession>A0ABQ4NPA0</accession>
<dbReference type="EMBL" id="BPFH01000005">
    <property type="protein sequence ID" value="GIT96244.1"/>
    <property type="molecule type" value="Genomic_DNA"/>
</dbReference>
<dbReference type="Proteomes" id="UP000786693">
    <property type="component" value="Unassembled WGS sequence"/>
</dbReference>
<dbReference type="Pfam" id="PF05954">
    <property type="entry name" value="Phage_GPD"/>
    <property type="match status" value="1"/>
</dbReference>
<organism evidence="1 2">
    <name type="scientific">Jannaschia pagri</name>
    <dbReference type="NCBI Taxonomy" id="2829797"/>
    <lineage>
        <taxon>Bacteria</taxon>
        <taxon>Pseudomonadati</taxon>
        <taxon>Pseudomonadota</taxon>
        <taxon>Alphaproteobacteria</taxon>
        <taxon>Rhodobacterales</taxon>
        <taxon>Roseobacteraceae</taxon>
        <taxon>Jannaschia</taxon>
    </lineage>
</organism>
<evidence type="ECO:0000313" key="2">
    <source>
        <dbReference type="Proteomes" id="UP000786693"/>
    </source>
</evidence>
<dbReference type="SUPFAM" id="SSF69279">
    <property type="entry name" value="Phage tail proteins"/>
    <property type="match status" value="1"/>
</dbReference>
<dbReference type="RefSeq" id="WP_220749741.1">
    <property type="nucleotide sequence ID" value="NZ_BPFH01000005.1"/>
</dbReference>
<keyword evidence="2" id="KW-1185">Reference proteome</keyword>